<dbReference type="InParanoid" id="A0A2H3E0Q1"/>
<organism evidence="1 2">
    <name type="scientific">Armillaria gallica</name>
    <name type="common">Bulbous honey fungus</name>
    <name type="synonym">Armillaria bulbosa</name>
    <dbReference type="NCBI Taxonomy" id="47427"/>
    <lineage>
        <taxon>Eukaryota</taxon>
        <taxon>Fungi</taxon>
        <taxon>Dikarya</taxon>
        <taxon>Basidiomycota</taxon>
        <taxon>Agaricomycotina</taxon>
        <taxon>Agaricomycetes</taxon>
        <taxon>Agaricomycetidae</taxon>
        <taxon>Agaricales</taxon>
        <taxon>Marasmiineae</taxon>
        <taxon>Physalacriaceae</taxon>
        <taxon>Armillaria</taxon>
    </lineage>
</organism>
<gene>
    <name evidence="1" type="ORF">ARMGADRAFT_1029260</name>
</gene>
<dbReference type="EMBL" id="KZ293653">
    <property type="protein sequence ID" value="PBK94917.1"/>
    <property type="molecule type" value="Genomic_DNA"/>
</dbReference>
<evidence type="ECO:0000313" key="2">
    <source>
        <dbReference type="Proteomes" id="UP000217790"/>
    </source>
</evidence>
<sequence length="189" mass="21581">MAMAGGPSHARGVAYITKRHLPWGWDVWLEAKMISVVNVVPSHACVCMYTSHHKLCLHSLLAGLVRNGKAQTKKCIPQFHTDRQANMMVMRRKQDAYHHQNAKTASMSVFEIYGETVKNCKNTKIKNMHLKHHTTVKLEIDRVDLSSWEEKCQEWRICRHEDRNLTSHAGNVPDTFATLKIPNLPSSLS</sequence>
<evidence type="ECO:0000313" key="1">
    <source>
        <dbReference type="EMBL" id="PBK94917.1"/>
    </source>
</evidence>
<reference evidence="2" key="1">
    <citation type="journal article" date="2017" name="Nat. Ecol. Evol.">
        <title>Genome expansion and lineage-specific genetic innovations in the forest pathogenic fungi Armillaria.</title>
        <authorList>
            <person name="Sipos G."/>
            <person name="Prasanna A.N."/>
            <person name="Walter M.C."/>
            <person name="O'Connor E."/>
            <person name="Balint B."/>
            <person name="Krizsan K."/>
            <person name="Kiss B."/>
            <person name="Hess J."/>
            <person name="Varga T."/>
            <person name="Slot J."/>
            <person name="Riley R."/>
            <person name="Boka B."/>
            <person name="Rigling D."/>
            <person name="Barry K."/>
            <person name="Lee J."/>
            <person name="Mihaltcheva S."/>
            <person name="LaButti K."/>
            <person name="Lipzen A."/>
            <person name="Waldron R."/>
            <person name="Moloney N.M."/>
            <person name="Sperisen C."/>
            <person name="Kredics L."/>
            <person name="Vagvoelgyi C."/>
            <person name="Patrignani A."/>
            <person name="Fitzpatrick D."/>
            <person name="Nagy I."/>
            <person name="Doyle S."/>
            <person name="Anderson J.B."/>
            <person name="Grigoriev I.V."/>
            <person name="Gueldener U."/>
            <person name="Muensterkoetter M."/>
            <person name="Nagy L.G."/>
        </authorList>
    </citation>
    <scope>NUCLEOTIDE SEQUENCE [LARGE SCALE GENOMIC DNA]</scope>
    <source>
        <strain evidence="2">Ar21-2</strain>
    </source>
</reference>
<dbReference type="AlphaFoldDB" id="A0A2H3E0Q1"/>
<protein>
    <submittedName>
        <fullName evidence="1">Uncharacterized protein</fullName>
    </submittedName>
</protein>
<accession>A0A2H3E0Q1</accession>
<name>A0A2H3E0Q1_ARMGA</name>
<proteinExistence type="predicted"/>
<dbReference type="Proteomes" id="UP000217790">
    <property type="component" value="Unassembled WGS sequence"/>
</dbReference>
<keyword evidence="2" id="KW-1185">Reference proteome</keyword>